<keyword evidence="6" id="KW-0677">Repeat</keyword>
<evidence type="ECO:0000256" key="9">
    <source>
        <dbReference type="ARBA" id="ARBA00023170"/>
    </source>
</evidence>
<evidence type="ECO:0000259" key="12">
    <source>
        <dbReference type="Pfam" id="PF23598"/>
    </source>
</evidence>
<evidence type="ECO:0000313" key="13">
    <source>
        <dbReference type="EMBL" id="CAJ1940120.1"/>
    </source>
</evidence>
<keyword evidence="3" id="KW-0433">Leucine-rich repeat</keyword>
<evidence type="ECO:0000256" key="4">
    <source>
        <dbReference type="ARBA" id="ARBA00022692"/>
    </source>
</evidence>
<feature type="domain" description="Leucine-rich repeat-containing N-terminal plant-type" evidence="11">
    <location>
        <begin position="1217"/>
        <end position="1233"/>
    </location>
</feature>
<feature type="domain" description="Leucine-rich repeat-containing N-terminal plant-type" evidence="11">
    <location>
        <begin position="44"/>
        <end position="69"/>
    </location>
</feature>
<gene>
    <name evidence="13" type="ORF">CYCCA115_LOCUS6881</name>
</gene>
<evidence type="ECO:0000256" key="2">
    <source>
        <dbReference type="ARBA" id="ARBA00022475"/>
    </source>
</evidence>
<keyword evidence="2" id="KW-1003">Cell membrane</keyword>
<dbReference type="Pfam" id="PF23598">
    <property type="entry name" value="LRR_14"/>
    <property type="match status" value="1"/>
</dbReference>
<evidence type="ECO:0000256" key="3">
    <source>
        <dbReference type="ARBA" id="ARBA00022614"/>
    </source>
</evidence>
<keyword evidence="14" id="KW-1185">Reference proteome</keyword>
<dbReference type="SMART" id="SM00369">
    <property type="entry name" value="LRR_TYP"/>
    <property type="match status" value="13"/>
</dbReference>
<evidence type="ECO:0000256" key="7">
    <source>
        <dbReference type="ARBA" id="ARBA00022989"/>
    </source>
</evidence>
<comment type="caution">
    <text evidence="13">The sequence shown here is derived from an EMBL/GenBank/DDBJ whole genome shotgun (WGS) entry which is preliminary data.</text>
</comment>
<feature type="domain" description="Leucine-rich repeat-containing N-terminal plant-type" evidence="11">
    <location>
        <begin position="1558"/>
        <end position="1594"/>
    </location>
</feature>
<proteinExistence type="predicted"/>
<dbReference type="PANTHER" id="PTHR48057">
    <property type="entry name" value="LEUCINE-RICH REPEAT SERINE/THREONINE-PROTEIN KINASE 1"/>
    <property type="match status" value="1"/>
</dbReference>
<dbReference type="InterPro" id="IPR001611">
    <property type="entry name" value="Leu-rich_rpt"/>
</dbReference>
<dbReference type="InterPro" id="IPR052595">
    <property type="entry name" value="LRRC69/RLP"/>
</dbReference>
<evidence type="ECO:0008006" key="15">
    <source>
        <dbReference type="Google" id="ProtNLM"/>
    </source>
</evidence>
<feature type="signal peptide" evidence="10">
    <location>
        <begin position="1"/>
        <end position="19"/>
    </location>
</feature>
<dbReference type="GO" id="GO:0005886">
    <property type="term" value="C:plasma membrane"/>
    <property type="evidence" value="ECO:0007669"/>
    <property type="project" value="UniProtKB-SubCell"/>
</dbReference>
<dbReference type="Pfam" id="PF00560">
    <property type="entry name" value="LRR_1"/>
    <property type="match status" value="2"/>
</dbReference>
<evidence type="ECO:0000256" key="6">
    <source>
        <dbReference type="ARBA" id="ARBA00022737"/>
    </source>
</evidence>
<accession>A0AAD2CR59</accession>
<evidence type="ECO:0000259" key="11">
    <source>
        <dbReference type="Pfam" id="PF08263"/>
    </source>
</evidence>
<feature type="domain" description="Leucine-rich repeat-containing N-terminal plant-type" evidence="11">
    <location>
        <begin position="2334"/>
        <end position="2351"/>
    </location>
</feature>
<keyword evidence="7" id="KW-1133">Transmembrane helix</keyword>
<evidence type="ECO:0000256" key="8">
    <source>
        <dbReference type="ARBA" id="ARBA00023136"/>
    </source>
</evidence>
<comment type="subcellular location">
    <subcellularLocation>
        <location evidence="1">Cell membrane</location>
    </subcellularLocation>
</comment>
<organism evidence="13 14">
    <name type="scientific">Cylindrotheca closterium</name>
    <dbReference type="NCBI Taxonomy" id="2856"/>
    <lineage>
        <taxon>Eukaryota</taxon>
        <taxon>Sar</taxon>
        <taxon>Stramenopiles</taxon>
        <taxon>Ochrophyta</taxon>
        <taxon>Bacillariophyta</taxon>
        <taxon>Bacillariophyceae</taxon>
        <taxon>Bacillariophycidae</taxon>
        <taxon>Bacillariales</taxon>
        <taxon>Bacillariaceae</taxon>
        <taxon>Cylindrotheca</taxon>
    </lineage>
</organism>
<feature type="domain" description="Leucine-rich repeat-containing N-terminal plant-type" evidence="11">
    <location>
        <begin position="1945"/>
        <end position="1980"/>
    </location>
</feature>
<feature type="chain" id="PRO_5042223925" description="Leucine-rich repeat-containing N-terminal plant-type domain-containing protein" evidence="10">
    <location>
        <begin position="20"/>
        <end position="2641"/>
    </location>
</feature>
<dbReference type="PANTHER" id="PTHR48057:SF7">
    <property type="entry name" value="LEUCINE-RICH REPEAT SERINE_THREONINE-PROTEIN KINASE 1"/>
    <property type="match status" value="1"/>
</dbReference>
<feature type="domain" description="Leucine-rich repeat-containing N-terminal plant-type" evidence="11">
    <location>
        <begin position="809"/>
        <end position="848"/>
    </location>
</feature>
<keyword evidence="9" id="KW-0675">Receptor</keyword>
<protein>
    <recommendedName>
        <fullName evidence="15">Leucine-rich repeat-containing N-terminal plant-type domain-containing protein</fullName>
    </recommendedName>
</protein>
<keyword evidence="8" id="KW-0472">Membrane</keyword>
<name>A0AAD2CR59_9STRA</name>
<dbReference type="SMART" id="SM00365">
    <property type="entry name" value="LRR_SD22"/>
    <property type="match status" value="8"/>
</dbReference>
<dbReference type="SUPFAM" id="SSF52047">
    <property type="entry name" value="RNI-like"/>
    <property type="match status" value="2"/>
</dbReference>
<dbReference type="InterPro" id="IPR032675">
    <property type="entry name" value="LRR_dom_sf"/>
</dbReference>
<reference evidence="13" key="1">
    <citation type="submission" date="2023-08" db="EMBL/GenBank/DDBJ databases">
        <authorList>
            <person name="Audoor S."/>
            <person name="Bilcke G."/>
        </authorList>
    </citation>
    <scope>NUCLEOTIDE SEQUENCE</scope>
</reference>
<dbReference type="InterPro" id="IPR013210">
    <property type="entry name" value="LRR_N_plant-typ"/>
</dbReference>
<sequence>MRPIHSWILLLLLPCMAAAEDPVQQDYSGFHNREILLGLFQATSGFDWTDSTNWFQQRSDVCNWKGVTCYTQFESDERRNGQIQQINLRKNNLKGTLPAMIFEIPFLETIDVDDNPDLDIDFSGIDKAQFLKELSMSGTDVKDLSNIGAAPKLENLHMTDTGFRGKLPSGLFQLTELVAFYANGNSFTGTIPTSIGGLSNLDELYLYDSELTGQIPTEFGLLTGLEILALSQNAFGGTLPSELNRMTNLQLLSIQREDGKEKGTGIFGPVPAFDNHRKLTALYLQNQALTDNLDQSFLANCPAAEKVEVNLQNNNISGTLPLSVAEKQYLTLNLANNQITSVPTEIYDTVNNLCPKISGWMDGQVAKVGCNGFLCPPGTWAPDGHATADNACRSCNKRIGVVGGSSQPWGATECDGVTTPDSALGLLLTLGEFYKDMGGENWKNDDGWLQDSISVPVCDWYGITCDEFSSIQSINLRNNGLTGTFSTSDIFTIPNLRIINLSANSIDLDLTDIGNAKNLQVLDLSSTKLKLSALDALIELTEEPTITMLSLDSNDLGGSIPSAIFALTSLEELKISHTGFSGTLSSDIGRLTNLQRLECSGNDLTGQLPAAIGNLRSLQEFLAGENAFGGTLPTQLNQLTELRSLELQQVIASGGIDGPLPAYERLRQLTSLKVDSNQLTGNLPADFLANSVKADFRIEIGLSHNQLEGAIPSSWSRFNNFFVNLVGNKITEIPNELCNIDSWMDGDVGKYQCDAILCPKGKANAIGRRSNDQSVCNNCDGGDYFGATTCGGNFGAEGFGSGNFAAANPDDVTVLSELFSSTGGTSWNRKTGWGDTADYCNWYGVECDGGKRVVSIDLAENNLKGTVPSSIYELEHLRSLRLYNNEVAFTFVGIEKAPLLESLDLGEINLKSMNGISGASQLKTLRLNGNNLDGAFPPSLYQLTSLQELDLGSNNLDGKVPNAIAALTGLTVLRLYQNAFTGRIPAALGDLTGLKELNMAENNFEGTVPQSLNDLSNLKYLSLQREGGITGTDVGLVSGVSSAVGPGLTGPVPSLKGLKSISELYLGSNSLSGSIPFDFLDGVEFKTELIKIDLTSNQISGTLPGSLSQFDKLDIFVANNEISGIADALCGKSDWMDGDVGKFNCDGLLCPADKYAPFVGRKQDISNPCQGCATGTDGVWGSTECLTDQEKKEGKQRNILENFYRACNGDLWLHDDGWLDPDVSICDWYGIKCESNENPSVVSIELQSNNLEGTLPSAIYTLPTLKVLNLQGNLWFDVTFDGIGSATSLETLDLEEMRLFDVMGVGAAKSLKRLRIGRNELDIIPDELFDLTNLEILDMSDNPFKENSMAIKFQLLSKLTYLGCASCGFTGEVPSYLGSMTTLEYIDLGRNGFSGQVPNVSQLTELRHLDLSDQVANGFGLHGEVPAFLEQTQLTELYLQNNDLVGAVTPTLLQNVVTNGLVTIDLRSNALTGVVPTELSRFDFLNLFLAGNQIGELPDSLCNKNNWNDGNVATLQCDAILCPTGKFNSYGRAFGTLTCSDCDEASFMGQTYCGTAIEKAALVEFYRDLNGANWTVDENWLRTDDYCTWAGITCHEDGQYKGLVKEINLADNWMKGIVPQYMWIQLEGLQVFNVQKNSLTLNFQNVQGARILETVMVSETDTYALDGIGGAFGSLRNLHVTNAALAGPIPNEVFALTRLQNLYLSHNELSGTISSNVGRLTNLENLYIFDNKMTGTLPPELGSVGSLKALSLGENLLTGSIPRQISGLPLLEILSLQKEEPPPCLGFICEPSGSHGLTGTVPSLHSLPRIKEIYLGHNRFTGTLPPNFLSGVTDKSQQLFVDLSFNAIEGRIPPQLKDFDDLQLLLSSNLIDEIPDELCNKNKWFNGEIANGCDAFLCPEGTFNEFGRRVDSKTPCETCTYPASATLFGSTECGPVLVDFMSQREKLMQLYDSTNGLYWKISDGWGKDQVDECDWYGIECEVTALGTKEVTEINLAGNDLFGIIPSVLYHLPDLRKLDVRFNHVELQFFAIWRSSALEELLLDFTATTTLDGIGRATALKKLHLPDCPLGWKPIPEELYTLGLEDLDLSNSMVTGTLSSAIGSMTMLKHLALESNALSGEIPSEIGLLNSLEELVLSSNDWMGQLPDMSGMTSLRGLYVDNTEGEGAGLTGSLPAFSNMPKLSEIHLQDNQFTGSISENFLAQTNTSYTINAHLNKNALVGTIPSVLSRFREMNIYLADNLITAIGNGLCDKSQWMRGTVGSYQCDAILCPPGQFSVSGRRESDSIFCEPCPGAEDSKIFGKSFCLEYEKEREKTVLEKLFEETGGMSWRNRDRWNDEGFDYCTWHGISCTPDNLVQEIVLGSNNLVGTLPIEIYEFSKLKNLWLYSNLIDVSFQGIGKATNLESLILDSTKITSLFGIGKAVSLKELDIRFNNLKGPFPAEIDQLYNLESLLCSDNDFTGTVPNLYPLRNLKKLRMGSNEFSGPMPSFSTHQSLETVELAHNQITGTIPPTMFNVALYNMSMYLDVSDNSLTGGIPADLARFSDMTILLRNNQIDEIPPALCNLNEWNSGDVEAFGCDGLLCPPGSASQMGRASRKQDSECVSCPSTKSFGQTACSLSSGITTLSWLAATTTLIMSLCWL</sequence>
<evidence type="ECO:0000256" key="1">
    <source>
        <dbReference type="ARBA" id="ARBA00004236"/>
    </source>
</evidence>
<dbReference type="Pfam" id="PF08263">
    <property type="entry name" value="LRRNT_2"/>
    <property type="match status" value="7"/>
</dbReference>
<feature type="domain" description="Leucine-rich repeat-containing N-terminal plant-type" evidence="11">
    <location>
        <begin position="448"/>
        <end position="466"/>
    </location>
</feature>
<dbReference type="InterPro" id="IPR055414">
    <property type="entry name" value="LRR_R13L4/SHOC2-like"/>
</dbReference>
<keyword evidence="5 10" id="KW-0732">Signal</keyword>
<dbReference type="Gene3D" id="3.80.10.10">
    <property type="entry name" value="Ribonuclease Inhibitor"/>
    <property type="match status" value="13"/>
</dbReference>
<dbReference type="Proteomes" id="UP001295423">
    <property type="component" value="Unassembled WGS sequence"/>
</dbReference>
<evidence type="ECO:0000313" key="14">
    <source>
        <dbReference type="Proteomes" id="UP001295423"/>
    </source>
</evidence>
<dbReference type="FunFam" id="3.80.10.10:FF:000041">
    <property type="entry name" value="LRR receptor-like serine/threonine-protein kinase ERECTA"/>
    <property type="match status" value="1"/>
</dbReference>
<feature type="domain" description="Disease resistance R13L4/SHOC-2-like LRR" evidence="12">
    <location>
        <begin position="876"/>
        <end position="1024"/>
    </location>
</feature>
<dbReference type="FunFam" id="3.80.10.10:FF:000383">
    <property type="entry name" value="Leucine-rich repeat receptor protein kinase EMS1"/>
    <property type="match status" value="2"/>
</dbReference>
<dbReference type="EMBL" id="CAKOGP040000890">
    <property type="protein sequence ID" value="CAJ1940120.1"/>
    <property type="molecule type" value="Genomic_DNA"/>
</dbReference>
<dbReference type="FunFam" id="3.80.10.10:FF:000062">
    <property type="entry name" value="protein STRUBBELIG-RECEPTOR FAMILY 3"/>
    <property type="match status" value="1"/>
</dbReference>
<dbReference type="InterPro" id="IPR003591">
    <property type="entry name" value="Leu-rich_rpt_typical-subtyp"/>
</dbReference>
<evidence type="ECO:0000256" key="10">
    <source>
        <dbReference type="SAM" id="SignalP"/>
    </source>
</evidence>
<evidence type="ECO:0000256" key="5">
    <source>
        <dbReference type="ARBA" id="ARBA00022729"/>
    </source>
</evidence>
<keyword evidence="4" id="KW-0812">Transmembrane</keyword>
<dbReference type="SUPFAM" id="SSF52058">
    <property type="entry name" value="L domain-like"/>
    <property type="match status" value="5"/>
</dbReference>